<evidence type="ECO:0000313" key="2">
    <source>
        <dbReference type="EMBL" id="RVW73032.1"/>
    </source>
</evidence>
<dbReference type="Proteomes" id="UP000288805">
    <property type="component" value="Unassembled WGS sequence"/>
</dbReference>
<dbReference type="InterPro" id="IPR044818">
    <property type="entry name" value="ILR3-like"/>
</dbReference>
<comment type="caution">
    <text evidence="2">The sequence shown here is derived from an EMBL/GenBank/DDBJ whole genome shotgun (WGS) entry which is preliminary data.</text>
</comment>
<dbReference type="GO" id="GO:0046983">
    <property type="term" value="F:protein dimerization activity"/>
    <property type="evidence" value="ECO:0007669"/>
    <property type="project" value="InterPro"/>
</dbReference>
<gene>
    <name evidence="2" type="primary">BHLH104_1</name>
    <name evidence="2" type="ORF">CK203_061045</name>
</gene>
<reference evidence="2 3" key="1">
    <citation type="journal article" date="2018" name="PLoS Genet.">
        <title>Population sequencing reveals clonal diversity and ancestral inbreeding in the grapevine cultivar Chardonnay.</title>
        <authorList>
            <person name="Roach M.J."/>
            <person name="Johnson D.L."/>
            <person name="Bohlmann J."/>
            <person name="van Vuuren H.J."/>
            <person name="Jones S.J."/>
            <person name="Pretorius I.S."/>
            <person name="Schmidt S.A."/>
            <person name="Borneman A.R."/>
        </authorList>
    </citation>
    <scope>NUCLEOTIDE SEQUENCE [LARGE SCALE GENOMIC DNA]</scope>
    <source>
        <strain evidence="3">cv. Chardonnay</strain>
        <tissue evidence="2">Leaf</tissue>
    </source>
</reference>
<dbReference type="EMBL" id="QGNW01000401">
    <property type="protein sequence ID" value="RVW73032.1"/>
    <property type="molecule type" value="Genomic_DNA"/>
</dbReference>
<dbReference type="AlphaFoldDB" id="A0A438GLH8"/>
<dbReference type="Gene3D" id="1.20.5.340">
    <property type="match status" value="1"/>
</dbReference>
<evidence type="ECO:0000256" key="1">
    <source>
        <dbReference type="SAM" id="Coils"/>
    </source>
</evidence>
<accession>A0A438GLH8</accession>
<evidence type="ECO:0000313" key="3">
    <source>
        <dbReference type="Proteomes" id="UP000288805"/>
    </source>
</evidence>
<keyword evidence="1" id="KW-0175">Coiled coil</keyword>
<protein>
    <submittedName>
        <fullName evidence="2">Transcription factor bHLH104</fullName>
    </submittedName>
</protein>
<dbReference type="PANTHER" id="PTHR46133">
    <property type="entry name" value="BHLH TRANSCRIPTION FACTOR"/>
    <property type="match status" value="1"/>
</dbReference>
<organism evidence="2 3">
    <name type="scientific">Vitis vinifera</name>
    <name type="common">Grape</name>
    <dbReference type="NCBI Taxonomy" id="29760"/>
    <lineage>
        <taxon>Eukaryota</taxon>
        <taxon>Viridiplantae</taxon>
        <taxon>Streptophyta</taxon>
        <taxon>Embryophyta</taxon>
        <taxon>Tracheophyta</taxon>
        <taxon>Spermatophyta</taxon>
        <taxon>Magnoliopsida</taxon>
        <taxon>eudicotyledons</taxon>
        <taxon>Gunneridae</taxon>
        <taxon>Pentapetalae</taxon>
        <taxon>rosids</taxon>
        <taxon>Vitales</taxon>
        <taxon>Vitaceae</taxon>
        <taxon>Viteae</taxon>
        <taxon>Vitis</taxon>
    </lineage>
</organism>
<dbReference type="PANTHER" id="PTHR46133:SF9">
    <property type="entry name" value="TRANSCRIPTION FACTOR BHLH104"/>
    <property type="match status" value="1"/>
</dbReference>
<dbReference type="GO" id="GO:0003700">
    <property type="term" value="F:DNA-binding transcription factor activity"/>
    <property type="evidence" value="ECO:0007669"/>
    <property type="project" value="InterPro"/>
</dbReference>
<dbReference type="GO" id="GO:0006879">
    <property type="term" value="P:intracellular iron ion homeostasis"/>
    <property type="evidence" value="ECO:0007669"/>
    <property type="project" value="InterPro"/>
</dbReference>
<name>A0A438GLH8_VITVI</name>
<proteinExistence type="predicted"/>
<feature type="coiled-coil region" evidence="1">
    <location>
        <begin position="132"/>
        <end position="187"/>
    </location>
</feature>
<sequence length="318" mass="35616">MDSFEDGGWDLLDYCLIEDATSADYFWANQSPSREINALVVDTVSTEKRCKRGREKGERCSRAESKACREKMRREKMNDRHASVLSVPLLSCSCCSISSQSQTHFIDHFSSWTSALFWNLGGLPKLINLSILSDAIHVLNQLRTEARELKGKTQKLREDIKTLKAEKSELREEKLILKADKEKMQQRVKAMNVVPPGYVPAHPLAYQAGANKMVGFPGYGGFQMWQWIPQTVLDTSQDHVLRPPVAYYPNLVIAINTDLAPSSFLGIEFFTCMAGTSCLGLLTMLWDFRVVSKLKSHDSVPFAILESSLTAHAPGLGP</sequence>